<evidence type="ECO:0000313" key="10">
    <source>
        <dbReference type="Proteomes" id="UP001165079"/>
    </source>
</evidence>
<keyword evidence="10" id="KW-1185">Reference proteome</keyword>
<dbReference type="EMBL" id="BSTX01000008">
    <property type="protein sequence ID" value="GLZ81906.1"/>
    <property type="molecule type" value="Genomic_DNA"/>
</dbReference>
<feature type="transmembrane region" description="Helical" evidence="7">
    <location>
        <begin position="282"/>
        <end position="304"/>
    </location>
</feature>
<feature type="transmembrane region" description="Helical" evidence="7">
    <location>
        <begin position="35"/>
        <end position="55"/>
    </location>
</feature>
<dbReference type="GO" id="GO:0006508">
    <property type="term" value="P:proteolysis"/>
    <property type="evidence" value="ECO:0007669"/>
    <property type="project" value="UniProtKB-KW"/>
</dbReference>
<dbReference type="RefSeq" id="WP_285667475.1">
    <property type="nucleotide sequence ID" value="NZ_BSTX01000008.1"/>
</dbReference>
<evidence type="ECO:0000256" key="5">
    <source>
        <dbReference type="ARBA" id="ARBA00023049"/>
    </source>
</evidence>
<evidence type="ECO:0000256" key="7">
    <source>
        <dbReference type="SAM" id="Phobius"/>
    </source>
</evidence>
<organism evidence="9 10">
    <name type="scientific">Actinorhabdospora filicis</name>
    <dbReference type="NCBI Taxonomy" id="1785913"/>
    <lineage>
        <taxon>Bacteria</taxon>
        <taxon>Bacillati</taxon>
        <taxon>Actinomycetota</taxon>
        <taxon>Actinomycetes</taxon>
        <taxon>Micromonosporales</taxon>
        <taxon>Micromonosporaceae</taxon>
        <taxon>Actinorhabdospora</taxon>
    </lineage>
</organism>
<evidence type="ECO:0000256" key="4">
    <source>
        <dbReference type="ARBA" id="ARBA00022833"/>
    </source>
</evidence>
<evidence type="ECO:0000313" key="9">
    <source>
        <dbReference type="EMBL" id="GLZ81906.1"/>
    </source>
</evidence>
<evidence type="ECO:0000259" key="8">
    <source>
        <dbReference type="Pfam" id="PF01435"/>
    </source>
</evidence>
<reference evidence="9" key="1">
    <citation type="submission" date="2023-03" db="EMBL/GenBank/DDBJ databases">
        <title>Actinorhabdospora filicis NBRC 111898.</title>
        <authorList>
            <person name="Ichikawa N."/>
            <person name="Sato H."/>
            <person name="Tonouchi N."/>
        </authorList>
    </citation>
    <scope>NUCLEOTIDE SEQUENCE</scope>
    <source>
        <strain evidence="9">NBRC 111898</strain>
    </source>
</reference>
<keyword evidence="4 6" id="KW-0862">Zinc</keyword>
<dbReference type="PANTHER" id="PTHR34978:SF3">
    <property type="entry name" value="SLR0241 PROTEIN"/>
    <property type="match status" value="1"/>
</dbReference>
<dbReference type="GO" id="GO:0004222">
    <property type="term" value="F:metalloendopeptidase activity"/>
    <property type="evidence" value="ECO:0007669"/>
    <property type="project" value="InterPro"/>
</dbReference>
<accession>A0A9W6WDS6</accession>
<gene>
    <name evidence="9" type="ORF">Afil01_67130</name>
</gene>
<comment type="similarity">
    <text evidence="6">Belongs to the peptidase M48 family.</text>
</comment>
<comment type="caution">
    <text evidence="9">The sequence shown here is derived from an EMBL/GenBank/DDBJ whole genome shotgun (WGS) entry which is preliminary data.</text>
</comment>
<keyword evidence="2" id="KW-0479">Metal-binding</keyword>
<dbReference type="InterPro" id="IPR001915">
    <property type="entry name" value="Peptidase_M48"/>
</dbReference>
<evidence type="ECO:0000256" key="3">
    <source>
        <dbReference type="ARBA" id="ARBA00022801"/>
    </source>
</evidence>
<evidence type="ECO:0000256" key="1">
    <source>
        <dbReference type="ARBA" id="ARBA00022670"/>
    </source>
</evidence>
<protein>
    <recommendedName>
        <fullName evidence="8">Peptidase M48 domain-containing protein</fullName>
    </recommendedName>
</protein>
<comment type="cofactor">
    <cofactor evidence="6">
        <name>Zn(2+)</name>
        <dbReference type="ChEBI" id="CHEBI:29105"/>
    </cofactor>
    <text evidence="6">Binds 1 zinc ion per subunit.</text>
</comment>
<dbReference type="PANTHER" id="PTHR34978">
    <property type="entry name" value="POSSIBLE SENSOR-TRANSDUCER PROTEIN BLAR"/>
    <property type="match status" value="1"/>
</dbReference>
<dbReference type="CDD" id="cd07326">
    <property type="entry name" value="M56_BlaR1_MecR1_like"/>
    <property type="match status" value="1"/>
</dbReference>
<evidence type="ECO:0000256" key="2">
    <source>
        <dbReference type="ARBA" id="ARBA00022723"/>
    </source>
</evidence>
<keyword evidence="7" id="KW-0812">Transmembrane</keyword>
<dbReference type="GO" id="GO:0046872">
    <property type="term" value="F:metal ion binding"/>
    <property type="evidence" value="ECO:0007669"/>
    <property type="project" value="UniProtKB-KW"/>
</dbReference>
<dbReference type="Gene3D" id="3.30.2010.10">
    <property type="entry name" value="Metalloproteases ('zincins'), catalytic domain"/>
    <property type="match status" value="1"/>
</dbReference>
<dbReference type="InterPro" id="IPR052173">
    <property type="entry name" value="Beta-lactam_resp_regulator"/>
</dbReference>
<keyword evidence="5 6" id="KW-0482">Metalloprotease</keyword>
<feature type="transmembrane region" description="Helical" evidence="7">
    <location>
        <begin position="85"/>
        <end position="112"/>
    </location>
</feature>
<keyword evidence="7" id="KW-1133">Transmembrane helix</keyword>
<keyword evidence="1 6" id="KW-0645">Protease</keyword>
<name>A0A9W6WDS6_9ACTN</name>
<evidence type="ECO:0000256" key="6">
    <source>
        <dbReference type="RuleBase" id="RU003983"/>
    </source>
</evidence>
<keyword evidence="7" id="KW-0472">Membrane</keyword>
<sequence length="312" mass="32287">MTAALLLCAYALLITRLAPLALRRADRAPRLAVTAWYAAVVTVGSSLIAAAALLVATPEHSWERLCALVRLCVEALQGAHDWIGVLLAALALAGAAIVSFRIGVAAVGTLGASMRGRLRQARLAATAGRRLPGTGATVVDHDVATAYLVPGRHATIVVTSAAVEALTGRELAAVIAHEQGHHSGRHHLLVDGMRVLTRAFPRSRFLAVAHAQVALLVEICADESAARRHSRIDLARALVTMAEAQALPTVLAASGGDALTRIKRLLSPPVPLGRGTRAGLTAALAAMASAPVAVAGLALAWPLLMDCPAPFV</sequence>
<keyword evidence="3 6" id="KW-0378">Hydrolase</keyword>
<dbReference type="Proteomes" id="UP001165079">
    <property type="component" value="Unassembled WGS sequence"/>
</dbReference>
<dbReference type="Pfam" id="PF01435">
    <property type="entry name" value="Peptidase_M48"/>
    <property type="match status" value="1"/>
</dbReference>
<feature type="domain" description="Peptidase M48" evidence="8">
    <location>
        <begin position="122"/>
        <end position="193"/>
    </location>
</feature>
<dbReference type="AlphaFoldDB" id="A0A9W6WDS6"/>
<proteinExistence type="inferred from homology"/>